<name>A0A7K0C6B1_9ACTN</name>
<reference evidence="2 3" key="1">
    <citation type="submission" date="2019-10" db="EMBL/GenBank/DDBJ databases">
        <title>Actinomadura rubteroloni sp. nov. and Actinomadura macrotermitis sp. nov., isolated from the gut of fungus growing-termite Macrotermes natalensis.</title>
        <authorList>
            <person name="Benndorf R."/>
            <person name="Martin K."/>
            <person name="Kuefner M."/>
            <person name="De Beer W."/>
            <person name="Kaster A.-K."/>
            <person name="Vollmers J."/>
            <person name="Poulsen M."/>
            <person name="Beemelmanns C."/>
        </authorList>
    </citation>
    <scope>NUCLEOTIDE SEQUENCE [LARGE SCALE GENOMIC DNA]</scope>
    <source>
        <strain evidence="2 3">RB68</strain>
    </source>
</reference>
<dbReference type="AlphaFoldDB" id="A0A7K0C6B1"/>
<proteinExistence type="predicted"/>
<dbReference type="SMART" id="SM00860">
    <property type="entry name" value="SMI1_KNR4"/>
    <property type="match status" value="1"/>
</dbReference>
<accession>A0A7K0C6B1</accession>
<keyword evidence="3" id="KW-1185">Reference proteome</keyword>
<organism evidence="2 3">
    <name type="scientific">Actinomadura macrotermitis</name>
    <dbReference type="NCBI Taxonomy" id="2585200"/>
    <lineage>
        <taxon>Bacteria</taxon>
        <taxon>Bacillati</taxon>
        <taxon>Actinomycetota</taxon>
        <taxon>Actinomycetes</taxon>
        <taxon>Streptosporangiales</taxon>
        <taxon>Thermomonosporaceae</taxon>
        <taxon>Actinomadura</taxon>
    </lineage>
</organism>
<dbReference type="Proteomes" id="UP000487268">
    <property type="component" value="Unassembled WGS sequence"/>
</dbReference>
<gene>
    <name evidence="2" type="ORF">ACRB68_69870</name>
</gene>
<feature type="domain" description="Knr4/Smi1-like" evidence="1">
    <location>
        <begin position="24"/>
        <end position="143"/>
    </location>
</feature>
<dbReference type="InterPro" id="IPR018958">
    <property type="entry name" value="Knr4/Smi1-like_dom"/>
</dbReference>
<dbReference type="Pfam" id="PF09346">
    <property type="entry name" value="SMI1_KNR4"/>
    <property type="match status" value="1"/>
</dbReference>
<evidence type="ECO:0000313" key="3">
    <source>
        <dbReference type="Proteomes" id="UP000487268"/>
    </source>
</evidence>
<protein>
    <recommendedName>
        <fullName evidence="1">Knr4/Smi1-like domain-containing protein</fullName>
    </recommendedName>
</protein>
<evidence type="ECO:0000313" key="2">
    <source>
        <dbReference type="EMBL" id="MQY08876.1"/>
    </source>
</evidence>
<sequence>MSFMSELTEPLVRQGLVAPEDLVGCTVEEIETLKESQGVTTLPARYREFLEQGGRTPYWLAHLGEWHYEWLLEAKNIAREIVEDHGDDFAPYADAFIFQTHQGYMFLYFRAADLSQLDPHVWTYTQGRPAKGSDQPFTQWLGDLAAYLPHAIRLRRDLGPR</sequence>
<dbReference type="EMBL" id="WEGH01000005">
    <property type="protein sequence ID" value="MQY08876.1"/>
    <property type="molecule type" value="Genomic_DNA"/>
</dbReference>
<evidence type="ECO:0000259" key="1">
    <source>
        <dbReference type="SMART" id="SM00860"/>
    </source>
</evidence>
<comment type="caution">
    <text evidence="2">The sequence shown here is derived from an EMBL/GenBank/DDBJ whole genome shotgun (WGS) entry which is preliminary data.</text>
</comment>